<keyword evidence="2" id="KW-1185">Reference proteome</keyword>
<proteinExistence type="predicted"/>
<organism evidence="1 2">
    <name type="scientific">Araneus ventricosus</name>
    <name type="common">Orbweaver spider</name>
    <name type="synonym">Epeira ventricosa</name>
    <dbReference type="NCBI Taxonomy" id="182803"/>
    <lineage>
        <taxon>Eukaryota</taxon>
        <taxon>Metazoa</taxon>
        <taxon>Ecdysozoa</taxon>
        <taxon>Arthropoda</taxon>
        <taxon>Chelicerata</taxon>
        <taxon>Arachnida</taxon>
        <taxon>Araneae</taxon>
        <taxon>Araneomorphae</taxon>
        <taxon>Entelegynae</taxon>
        <taxon>Araneoidea</taxon>
        <taxon>Araneidae</taxon>
        <taxon>Araneus</taxon>
    </lineage>
</organism>
<dbReference type="EMBL" id="BGPR01006700">
    <property type="protein sequence ID" value="GBN21174.1"/>
    <property type="molecule type" value="Genomic_DNA"/>
</dbReference>
<protein>
    <submittedName>
        <fullName evidence="1">Uncharacterized protein</fullName>
    </submittedName>
</protein>
<accession>A0A4Y2M3N4</accession>
<evidence type="ECO:0000313" key="2">
    <source>
        <dbReference type="Proteomes" id="UP000499080"/>
    </source>
</evidence>
<comment type="caution">
    <text evidence="1">The sequence shown here is derived from an EMBL/GenBank/DDBJ whole genome shotgun (WGS) entry which is preliminary data.</text>
</comment>
<dbReference type="Proteomes" id="UP000499080">
    <property type="component" value="Unassembled WGS sequence"/>
</dbReference>
<reference evidence="1 2" key="1">
    <citation type="journal article" date="2019" name="Sci. Rep.">
        <title>Orb-weaving spider Araneus ventricosus genome elucidates the spidroin gene catalogue.</title>
        <authorList>
            <person name="Kono N."/>
            <person name="Nakamura H."/>
            <person name="Ohtoshi R."/>
            <person name="Moran D.A.P."/>
            <person name="Shinohara A."/>
            <person name="Yoshida Y."/>
            <person name="Fujiwara M."/>
            <person name="Mori M."/>
            <person name="Tomita M."/>
            <person name="Arakawa K."/>
        </authorList>
    </citation>
    <scope>NUCLEOTIDE SEQUENCE [LARGE SCALE GENOMIC DNA]</scope>
</reference>
<evidence type="ECO:0000313" key="1">
    <source>
        <dbReference type="EMBL" id="GBN21174.1"/>
    </source>
</evidence>
<feature type="non-terminal residue" evidence="1">
    <location>
        <position position="1"/>
    </location>
</feature>
<dbReference type="AlphaFoldDB" id="A0A4Y2M3N4"/>
<sequence length="60" mass="7419">GMSTSFTFSQRYASEGQHFIDEVKTWKHQLIVMSERLQWRVKMLRRQTRRRLRGQHQLEK</sequence>
<name>A0A4Y2M3N4_ARAVE</name>
<gene>
    <name evidence="1" type="ORF">AVEN_233516_1</name>
</gene>